<dbReference type="EMBL" id="JDRS01000020">
    <property type="protein sequence ID" value="KDS92617.1"/>
    <property type="molecule type" value="Genomic_DNA"/>
</dbReference>
<evidence type="ECO:0000313" key="8">
    <source>
        <dbReference type="EMBL" id="KDS92617.1"/>
    </source>
</evidence>
<dbReference type="SUPFAM" id="SSF53850">
    <property type="entry name" value="Periplasmic binding protein-like II"/>
    <property type="match status" value="1"/>
</dbReference>
<dbReference type="PIRSF" id="PIRSF002854">
    <property type="entry name" value="MetQ"/>
    <property type="match status" value="1"/>
</dbReference>
<evidence type="ECO:0000256" key="4">
    <source>
        <dbReference type="ARBA" id="ARBA00023139"/>
    </source>
</evidence>
<evidence type="ECO:0000256" key="3">
    <source>
        <dbReference type="ARBA" id="ARBA00023136"/>
    </source>
</evidence>
<evidence type="ECO:0000256" key="5">
    <source>
        <dbReference type="ARBA" id="ARBA00023288"/>
    </source>
</evidence>
<evidence type="ECO:0000313" key="9">
    <source>
        <dbReference type="Proteomes" id="UP000030182"/>
    </source>
</evidence>
<dbReference type="PANTHER" id="PTHR30429">
    <property type="entry name" value="D-METHIONINE-BINDING LIPOPROTEIN METQ"/>
    <property type="match status" value="1"/>
</dbReference>
<sequence length="285" mass="30485">MMTNLNRRTLLTSAAGLAGIGLLSACVSNSPGTGGEKGESGPNSVLKVGASPVPHAEILQFVKDELAKDAGLDIEIVEYTDYILPNKDLEAGDTDANFYQTPNFLKNEIEENGYKFTAGKGVHIEPLGLYSEKAKSVEEIAEGGEIALNSDPANTARGLRLLESAGLISLGDAPEDALVKPEDVKENPKNLKFTELEGGQIPRSLGDFAAAVINGNFALEAGLKPNKDSLFLEPGEDSPYANLLVWRSEDDGNEHLKKLEELLHSAEVKAFIEKTYTDGSVIPAF</sequence>
<keyword evidence="9" id="KW-1185">Reference proteome</keyword>
<reference evidence="8 9" key="1">
    <citation type="submission" date="2014-01" db="EMBL/GenBank/DDBJ databases">
        <title>Draft genome sequence of the multidrug-resistant clinical isolate Dermabacter hominis 1368.</title>
        <authorList>
            <person name="Albersmeier A."/>
            <person name="Bomholt C."/>
            <person name="Glaub A."/>
            <person name="Ruckert C."/>
            <person name="Soriano F."/>
            <person name="Fernandez-Natal I."/>
            <person name="Tauch A."/>
        </authorList>
    </citation>
    <scope>NUCLEOTIDE SEQUENCE [LARGE SCALE GENOMIC DNA]</scope>
    <source>
        <strain evidence="8 9">1368</strain>
    </source>
</reference>
<evidence type="ECO:0000256" key="7">
    <source>
        <dbReference type="SAM" id="SignalP"/>
    </source>
</evidence>
<keyword evidence="4" id="KW-0564">Palmitate</keyword>
<accession>A0ABR4SHY8</accession>
<gene>
    <name evidence="8" type="ORF">DHOM_10135</name>
</gene>
<evidence type="ECO:0000256" key="1">
    <source>
        <dbReference type="ARBA" id="ARBA00004635"/>
    </source>
</evidence>
<dbReference type="InterPro" id="IPR004872">
    <property type="entry name" value="Lipoprotein_NlpA"/>
</dbReference>
<feature type="signal peptide" evidence="7">
    <location>
        <begin position="1"/>
        <end position="25"/>
    </location>
</feature>
<comment type="subcellular location">
    <subcellularLocation>
        <location evidence="1">Membrane</location>
        <topology evidence="1">Lipid-anchor</topology>
    </subcellularLocation>
</comment>
<evidence type="ECO:0000256" key="6">
    <source>
        <dbReference type="PIRNR" id="PIRNR002854"/>
    </source>
</evidence>
<feature type="chain" id="PRO_5047326266" description="Lipoprotein" evidence="7">
    <location>
        <begin position="26"/>
        <end position="285"/>
    </location>
</feature>
<dbReference type="PROSITE" id="PS51257">
    <property type="entry name" value="PROKAR_LIPOPROTEIN"/>
    <property type="match status" value="1"/>
</dbReference>
<keyword evidence="5 6" id="KW-0449">Lipoprotein</keyword>
<comment type="similarity">
    <text evidence="6">Belongs to the nlpA lipoprotein family.</text>
</comment>
<protein>
    <recommendedName>
        <fullName evidence="6">Lipoprotein</fullName>
    </recommendedName>
</protein>
<dbReference type="CDD" id="cd13597">
    <property type="entry name" value="PBP2_lipoprotein_Tp32"/>
    <property type="match status" value="1"/>
</dbReference>
<keyword evidence="2 7" id="KW-0732">Signal</keyword>
<comment type="caution">
    <text evidence="8">The sequence shown here is derived from an EMBL/GenBank/DDBJ whole genome shotgun (WGS) entry which is preliminary data.</text>
</comment>
<proteinExistence type="inferred from homology"/>
<organism evidence="8 9">
    <name type="scientific">Dermabacter hominis 1368</name>
    <dbReference type="NCBI Taxonomy" id="1450519"/>
    <lineage>
        <taxon>Bacteria</taxon>
        <taxon>Bacillati</taxon>
        <taxon>Actinomycetota</taxon>
        <taxon>Actinomycetes</taxon>
        <taxon>Micrococcales</taxon>
        <taxon>Dermabacteraceae</taxon>
        <taxon>Dermabacter</taxon>
    </lineage>
</organism>
<dbReference type="Pfam" id="PF03180">
    <property type="entry name" value="Lipoprotein_9"/>
    <property type="match status" value="1"/>
</dbReference>
<evidence type="ECO:0000256" key="2">
    <source>
        <dbReference type="ARBA" id="ARBA00022729"/>
    </source>
</evidence>
<dbReference type="Proteomes" id="UP000030182">
    <property type="component" value="Unassembled WGS sequence"/>
</dbReference>
<dbReference type="Gene3D" id="3.40.190.10">
    <property type="entry name" value="Periplasmic binding protein-like II"/>
    <property type="match status" value="2"/>
</dbReference>
<dbReference type="PANTHER" id="PTHR30429:SF0">
    <property type="entry name" value="METHIONINE-BINDING LIPOPROTEIN METQ"/>
    <property type="match status" value="1"/>
</dbReference>
<name>A0ABR4SHY8_9MICO</name>
<keyword evidence="3" id="KW-0472">Membrane</keyword>